<sequence length="500" mass="57990">MIKYLLLVFVFFCSQASWSTVHYKHVSTDRTAQTLFDQGMLNYYGYLYVQAEYNFRQALQYDPRCGMCYWGIAVSKKQQLIELNKPFSRVGLDDMKNARRLVSSQKEFQSDLIQATMKSFSIDPTLSSQQLQIQYIDALRKLYQKYKSNKEWRGESLALLVDALAYSTIEDDGEASHCSRTSNQDYKQEALHLLRPILKDASYPDHPGLLHTYIHLAEKNLKDPLGEIVAQKIPAFSMGKIAHYTHMPNHIYWRRGRYNEAIQANLAAIEIDDQYFKNNGAGLNSYYYEYHYLHSYQFLTVLNVLTNNVDQSLFYAHTAKELMDGTRLDSLKDYRDILFSLEHLVLARFGKWHEILLLDMPEGTKELGTLFIQFSQALAYLHLGNEEQFNTLYSQIKNQKYTKESKSDYQILVLSYLTASHMSLHHASLIDIENVFVTNNVNTIEKKLSSMNPPVWFFPYSLFLSEAAVARSDLQAAKRHHVEFEKIYPNSTLGYSANPK</sequence>
<gene>
    <name evidence="2" type="ORF">Lsan_2177</name>
</gene>
<proteinExistence type="predicted"/>
<accession>A0A0W0YRT1</accession>
<reference evidence="2 3" key="1">
    <citation type="submission" date="2015-11" db="EMBL/GenBank/DDBJ databases">
        <title>Genomic analysis of 38 Legionella species identifies large and diverse effector repertoires.</title>
        <authorList>
            <person name="Burstein D."/>
            <person name="Amaro F."/>
            <person name="Zusman T."/>
            <person name="Lifshitz Z."/>
            <person name="Cohen O."/>
            <person name="Gilbert J.A."/>
            <person name="Pupko T."/>
            <person name="Shuman H.A."/>
            <person name="Segal G."/>
        </authorList>
    </citation>
    <scope>NUCLEOTIDE SEQUENCE [LARGE SCALE GENOMIC DNA]</scope>
    <source>
        <strain evidence="2 3">SC-63-C7</strain>
    </source>
</reference>
<dbReference type="EMBL" id="LNYU01000053">
    <property type="protein sequence ID" value="KTD59586.1"/>
    <property type="molecule type" value="Genomic_DNA"/>
</dbReference>
<feature type="signal peptide" evidence="1">
    <location>
        <begin position="1"/>
        <end position="19"/>
    </location>
</feature>
<dbReference type="PANTHER" id="PTHR45588">
    <property type="entry name" value="TPR DOMAIN-CONTAINING PROTEIN"/>
    <property type="match status" value="1"/>
</dbReference>
<evidence type="ECO:0000313" key="2">
    <source>
        <dbReference type="EMBL" id="KTD59586.1"/>
    </source>
</evidence>
<feature type="chain" id="PRO_5006917894" description="Tetratricopeptide repeat protein" evidence="1">
    <location>
        <begin position="20"/>
        <end position="500"/>
    </location>
</feature>
<evidence type="ECO:0000313" key="3">
    <source>
        <dbReference type="Proteomes" id="UP000054703"/>
    </source>
</evidence>
<dbReference type="Proteomes" id="UP000054703">
    <property type="component" value="Unassembled WGS sequence"/>
</dbReference>
<dbReference type="PANTHER" id="PTHR45588:SF1">
    <property type="entry name" value="WW DOMAIN-CONTAINING PROTEIN"/>
    <property type="match status" value="1"/>
</dbReference>
<dbReference type="AlphaFoldDB" id="A0A0W0YRT1"/>
<protein>
    <recommendedName>
        <fullName evidence="4">Tetratricopeptide repeat protein</fullName>
    </recommendedName>
</protein>
<keyword evidence="3" id="KW-1185">Reference proteome</keyword>
<dbReference type="RefSeq" id="WP_058514428.1">
    <property type="nucleotide sequence ID" value="NZ_CAAAIH010000037.1"/>
</dbReference>
<evidence type="ECO:0008006" key="4">
    <source>
        <dbReference type="Google" id="ProtNLM"/>
    </source>
</evidence>
<organism evidence="2 3">
    <name type="scientific">Legionella santicrucis</name>
    <dbReference type="NCBI Taxonomy" id="45074"/>
    <lineage>
        <taxon>Bacteria</taxon>
        <taxon>Pseudomonadati</taxon>
        <taxon>Pseudomonadota</taxon>
        <taxon>Gammaproteobacteria</taxon>
        <taxon>Legionellales</taxon>
        <taxon>Legionellaceae</taxon>
        <taxon>Legionella</taxon>
    </lineage>
</organism>
<dbReference type="PATRIC" id="fig|45074.5.peg.2330"/>
<dbReference type="STRING" id="45074.Lsan_2177"/>
<name>A0A0W0YRT1_9GAMM</name>
<dbReference type="OrthoDB" id="9778494at2"/>
<comment type="caution">
    <text evidence="2">The sequence shown here is derived from an EMBL/GenBank/DDBJ whole genome shotgun (WGS) entry which is preliminary data.</text>
</comment>
<evidence type="ECO:0000256" key="1">
    <source>
        <dbReference type="SAM" id="SignalP"/>
    </source>
</evidence>
<keyword evidence="1" id="KW-0732">Signal</keyword>
<dbReference type="InterPro" id="IPR011990">
    <property type="entry name" value="TPR-like_helical_dom_sf"/>
</dbReference>
<dbReference type="Gene3D" id="1.25.40.10">
    <property type="entry name" value="Tetratricopeptide repeat domain"/>
    <property type="match status" value="1"/>
</dbReference>